<protein>
    <submittedName>
        <fullName evidence="2">N-acetyltransferase</fullName>
    </submittedName>
</protein>
<proteinExistence type="predicted"/>
<evidence type="ECO:0000259" key="1">
    <source>
        <dbReference type="PROSITE" id="PS51186"/>
    </source>
</evidence>
<dbReference type="RefSeq" id="WP_223925844.1">
    <property type="nucleotide sequence ID" value="NZ_BPTU01000001.1"/>
</dbReference>
<dbReference type="EMBL" id="BPUB01000002">
    <property type="protein sequence ID" value="GJG59126.1"/>
    <property type="molecule type" value="Genomic_DNA"/>
</dbReference>
<keyword evidence="3" id="KW-1185">Reference proteome</keyword>
<dbReference type="Proteomes" id="UP000825483">
    <property type="component" value="Unassembled WGS sequence"/>
</dbReference>
<dbReference type="AlphaFoldDB" id="A0A9R1CAP5"/>
<dbReference type="Gene3D" id="3.40.630.30">
    <property type="match status" value="1"/>
</dbReference>
<dbReference type="InterPro" id="IPR016181">
    <property type="entry name" value="Acyl_CoA_acyltransferase"/>
</dbReference>
<dbReference type="PANTHER" id="PTHR43415">
    <property type="entry name" value="SPERMIDINE N(1)-ACETYLTRANSFERASE"/>
    <property type="match status" value="1"/>
</dbReference>
<evidence type="ECO:0000313" key="2">
    <source>
        <dbReference type="EMBL" id="GJG59126.1"/>
    </source>
</evidence>
<dbReference type="InterPro" id="IPR000182">
    <property type="entry name" value="GNAT_dom"/>
</dbReference>
<dbReference type="Pfam" id="PF13302">
    <property type="entry name" value="Acetyltransf_3"/>
    <property type="match status" value="1"/>
</dbReference>
<dbReference type="SUPFAM" id="SSF55729">
    <property type="entry name" value="Acyl-CoA N-acyltransferases (Nat)"/>
    <property type="match status" value="1"/>
</dbReference>
<organism evidence="2 3">
    <name type="scientific">Prevotella lacticifex</name>
    <dbReference type="NCBI Taxonomy" id="2854755"/>
    <lineage>
        <taxon>Bacteria</taxon>
        <taxon>Pseudomonadati</taxon>
        <taxon>Bacteroidota</taxon>
        <taxon>Bacteroidia</taxon>
        <taxon>Bacteroidales</taxon>
        <taxon>Prevotellaceae</taxon>
        <taxon>Prevotella</taxon>
    </lineage>
</organism>
<dbReference type="PANTHER" id="PTHR43415:SF3">
    <property type="entry name" value="GNAT-FAMILY ACETYLTRANSFERASE"/>
    <property type="match status" value="1"/>
</dbReference>
<evidence type="ECO:0000313" key="3">
    <source>
        <dbReference type="Proteomes" id="UP000825483"/>
    </source>
</evidence>
<dbReference type="GO" id="GO:0016747">
    <property type="term" value="F:acyltransferase activity, transferring groups other than amino-acyl groups"/>
    <property type="evidence" value="ECO:0007669"/>
    <property type="project" value="InterPro"/>
</dbReference>
<reference evidence="2" key="1">
    <citation type="journal article" date="2022" name="Int. J. Syst. Evol. Microbiol.">
        <title>Prevotella lacticifex sp. nov., isolated from the rumen of cows.</title>
        <authorList>
            <person name="Shinkai T."/>
            <person name="Ikeyama N."/>
            <person name="Kumagai M."/>
            <person name="Ohmori H."/>
            <person name="Sakamoto M."/>
            <person name="Ohkuma M."/>
            <person name="Mitsumori M."/>
        </authorList>
    </citation>
    <scope>NUCLEOTIDE SEQUENCE</scope>
    <source>
        <strain evidence="2">R5076</strain>
    </source>
</reference>
<gene>
    <name evidence="2" type="ORF">PRLR5076_19770</name>
</gene>
<dbReference type="GeneID" id="72466836"/>
<name>A0A9R1CAP5_9BACT</name>
<feature type="domain" description="N-acetyltransferase" evidence="1">
    <location>
        <begin position="14"/>
        <end position="177"/>
    </location>
</feature>
<dbReference type="PROSITE" id="PS51186">
    <property type="entry name" value="GNAT"/>
    <property type="match status" value="1"/>
</dbReference>
<comment type="caution">
    <text evidence="2">The sequence shown here is derived from an EMBL/GenBank/DDBJ whole genome shotgun (WGS) entry which is preliminary data.</text>
</comment>
<accession>A0A9R1CAP5</accession>
<sequence length="177" mass="20508">MRFTDMSDNIIPIVKLRALEPEDLDILYRIENDTTLWDAGCTNVPYSRYTLHNYIADSTNDIYTDKQLRLMIENAEGEDVGIIDMMNFDPRHQRAEVGVVVMRRFRRRGYATAAVKELLGYALKTLNLHQLYVFVDSNNVGSNRLFSSVGFSKTAVLSQWLRIGKDYHDAILMQYFL</sequence>